<dbReference type="InterPro" id="IPR004107">
    <property type="entry name" value="Integrase_SAM-like_N"/>
</dbReference>
<dbReference type="EMBL" id="JAVKPK010000026">
    <property type="protein sequence ID" value="MDR7665702.1"/>
    <property type="molecule type" value="Genomic_DNA"/>
</dbReference>
<keyword evidence="8" id="KW-1185">Reference proteome</keyword>
<dbReference type="Gene3D" id="1.10.150.130">
    <property type="match status" value="1"/>
</dbReference>
<proteinExistence type="predicted"/>
<dbReference type="Gene3D" id="1.10.443.10">
    <property type="entry name" value="Intergrase catalytic core"/>
    <property type="match status" value="1"/>
</dbReference>
<dbReference type="InterPro" id="IPR011010">
    <property type="entry name" value="DNA_brk_join_enz"/>
</dbReference>
<evidence type="ECO:0000256" key="3">
    <source>
        <dbReference type="ARBA" id="ARBA00023172"/>
    </source>
</evidence>
<protein>
    <submittedName>
        <fullName evidence="7">Tyrosine-type recombinase/integrase</fullName>
    </submittedName>
</protein>
<comment type="caution">
    <text evidence="7">The sequence shown here is derived from an EMBL/GenBank/DDBJ whole genome shotgun (WGS) entry which is preliminary data.</text>
</comment>
<dbReference type="SUPFAM" id="SSF56349">
    <property type="entry name" value="DNA breaking-rejoining enzymes"/>
    <property type="match status" value="1"/>
</dbReference>
<sequence length="418" mass="48009">MGHVEPLGNYDKRLKKVFEGQDKPQENLTAIQLYIKKEGHKGLSEETQKAYYSAFIVFSRWCKKPLKDLDEIDILGFLDYLQNHKYSTKSTTKEYCKTTIHSYKATYKKFFKLLKREDIAELFREKRPPISYDNKKRENLLTKLEVEQLINAANNYRDKALIATLYESGARRGELLSVRIKDLGFDANGVRVTLPKGKTGPRTVRLVYAASFLRDWVNNHPCRDAAGEPDKEALLCVSLHSKSFVNEKTGEQKQVYECLAMQGLHKQLQKIADRCGIKKKVNPHSWRHARASDLAEHLSDQQLKAVLGWRPDSRMAAVYVHNVDTENALLKMNGIQIEDTHTDGLRVGRCPRCKEINPEIALYCSKCGLPLKEEMRATVDKADAEGEMLLMQIMENNPEMRKALAEELYKLTNNKSRD</sequence>
<evidence type="ECO:0000313" key="8">
    <source>
        <dbReference type="Proteomes" id="UP001246244"/>
    </source>
</evidence>
<evidence type="ECO:0000259" key="5">
    <source>
        <dbReference type="PROSITE" id="PS51898"/>
    </source>
</evidence>
<name>A0ABU2D184_9EURY</name>
<organism evidence="7 8">
    <name type="scientific">Methanosarcina baikalica</name>
    <dbReference type="NCBI Taxonomy" id="3073890"/>
    <lineage>
        <taxon>Archaea</taxon>
        <taxon>Methanobacteriati</taxon>
        <taxon>Methanobacteriota</taxon>
        <taxon>Stenosarchaea group</taxon>
        <taxon>Methanomicrobia</taxon>
        <taxon>Methanosarcinales</taxon>
        <taxon>Methanosarcinaceae</taxon>
        <taxon>Methanosarcina</taxon>
    </lineage>
</organism>
<evidence type="ECO:0000256" key="1">
    <source>
        <dbReference type="ARBA" id="ARBA00022908"/>
    </source>
</evidence>
<dbReference type="InterPro" id="IPR013762">
    <property type="entry name" value="Integrase-like_cat_sf"/>
</dbReference>
<dbReference type="Pfam" id="PF00589">
    <property type="entry name" value="Phage_integrase"/>
    <property type="match status" value="1"/>
</dbReference>
<feature type="domain" description="Core-binding (CB)" evidence="6">
    <location>
        <begin position="22"/>
        <end position="115"/>
    </location>
</feature>
<reference evidence="8" key="1">
    <citation type="submission" date="2023-07" db="EMBL/GenBank/DDBJ databases">
        <title>Whole-genome sequencing of a new Methanosarcina sp. Z-7115.</title>
        <authorList>
            <person name="Zhilina T.N."/>
            <person name="Merkel A.Y."/>
        </authorList>
    </citation>
    <scope>NUCLEOTIDE SEQUENCE [LARGE SCALE GENOMIC DNA]</scope>
    <source>
        <strain evidence="8">Z-7115</strain>
    </source>
</reference>
<dbReference type="PROSITE" id="PS51900">
    <property type="entry name" value="CB"/>
    <property type="match status" value="1"/>
</dbReference>
<dbReference type="PROSITE" id="PS51898">
    <property type="entry name" value="TYR_RECOMBINASE"/>
    <property type="match status" value="1"/>
</dbReference>
<evidence type="ECO:0000259" key="6">
    <source>
        <dbReference type="PROSITE" id="PS51900"/>
    </source>
</evidence>
<keyword evidence="1" id="KW-0229">DNA integration</keyword>
<dbReference type="Pfam" id="PF13495">
    <property type="entry name" value="Phage_int_SAM_4"/>
    <property type="match status" value="1"/>
</dbReference>
<feature type="domain" description="Tyr recombinase" evidence="5">
    <location>
        <begin position="135"/>
        <end position="332"/>
    </location>
</feature>
<accession>A0ABU2D184</accession>
<dbReference type="InterPro" id="IPR002104">
    <property type="entry name" value="Integrase_catalytic"/>
</dbReference>
<dbReference type="RefSeq" id="WP_310575729.1">
    <property type="nucleotide sequence ID" value="NZ_JAVKPK010000026.1"/>
</dbReference>
<dbReference type="InterPro" id="IPR050090">
    <property type="entry name" value="Tyrosine_recombinase_XerCD"/>
</dbReference>
<evidence type="ECO:0000256" key="2">
    <source>
        <dbReference type="ARBA" id="ARBA00023125"/>
    </source>
</evidence>
<keyword evidence="3" id="KW-0233">DNA recombination</keyword>
<dbReference type="InterPro" id="IPR010998">
    <property type="entry name" value="Integrase_recombinase_N"/>
</dbReference>
<gene>
    <name evidence="7" type="ORF">RG963_07930</name>
</gene>
<dbReference type="Proteomes" id="UP001246244">
    <property type="component" value="Unassembled WGS sequence"/>
</dbReference>
<dbReference type="PANTHER" id="PTHR30349">
    <property type="entry name" value="PHAGE INTEGRASE-RELATED"/>
    <property type="match status" value="1"/>
</dbReference>
<dbReference type="PANTHER" id="PTHR30349:SF87">
    <property type="entry name" value="TRANSPOSASE A"/>
    <property type="match status" value="1"/>
</dbReference>
<keyword evidence="2 4" id="KW-0238">DNA-binding</keyword>
<evidence type="ECO:0000313" key="7">
    <source>
        <dbReference type="EMBL" id="MDR7665702.1"/>
    </source>
</evidence>
<evidence type="ECO:0000256" key="4">
    <source>
        <dbReference type="PROSITE-ProRule" id="PRU01248"/>
    </source>
</evidence>
<dbReference type="InterPro" id="IPR044068">
    <property type="entry name" value="CB"/>
</dbReference>